<dbReference type="OrthoDB" id="5410741at2759"/>
<accession>A0A8E2JEC9</accession>
<evidence type="ECO:0000313" key="1">
    <source>
        <dbReference type="EMBL" id="OCK79368.1"/>
    </source>
</evidence>
<proteinExistence type="predicted"/>
<reference evidence="1 2" key="1">
    <citation type="journal article" date="2016" name="Nat. Commun.">
        <title>Ectomycorrhizal ecology is imprinted in the genome of the dominant symbiotic fungus Cenococcum geophilum.</title>
        <authorList>
            <consortium name="DOE Joint Genome Institute"/>
            <person name="Peter M."/>
            <person name="Kohler A."/>
            <person name="Ohm R.A."/>
            <person name="Kuo A."/>
            <person name="Krutzmann J."/>
            <person name="Morin E."/>
            <person name="Arend M."/>
            <person name="Barry K.W."/>
            <person name="Binder M."/>
            <person name="Choi C."/>
            <person name="Clum A."/>
            <person name="Copeland A."/>
            <person name="Grisel N."/>
            <person name="Haridas S."/>
            <person name="Kipfer T."/>
            <person name="LaButti K."/>
            <person name="Lindquist E."/>
            <person name="Lipzen A."/>
            <person name="Maire R."/>
            <person name="Meier B."/>
            <person name="Mihaltcheva S."/>
            <person name="Molinier V."/>
            <person name="Murat C."/>
            <person name="Poggeler S."/>
            <person name="Quandt C.A."/>
            <person name="Sperisen C."/>
            <person name="Tritt A."/>
            <person name="Tisserant E."/>
            <person name="Crous P.W."/>
            <person name="Henrissat B."/>
            <person name="Nehls U."/>
            <person name="Egli S."/>
            <person name="Spatafora J.W."/>
            <person name="Grigoriev I.V."/>
            <person name="Martin F.M."/>
        </authorList>
    </citation>
    <scope>NUCLEOTIDE SEQUENCE [LARGE SCALE GENOMIC DNA]</scope>
    <source>
        <strain evidence="1 2">CBS 459.81</strain>
    </source>
</reference>
<gene>
    <name evidence="1" type="ORF">K432DRAFT_299972</name>
</gene>
<dbReference type="EMBL" id="KV745009">
    <property type="protein sequence ID" value="OCK79368.1"/>
    <property type="molecule type" value="Genomic_DNA"/>
</dbReference>
<sequence>DVQLYDDQLRVAVKEAWESITKYQLKEFNQGMKKHCVDVVKTSWGHTKWSHVI</sequence>
<protein>
    <submittedName>
        <fullName evidence="1">Uncharacterized protein</fullName>
    </submittedName>
</protein>
<organism evidence="1 2">
    <name type="scientific">Lepidopterella palustris CBS 459.81</name>
    <dbReference type="NCBI Taxonomy" id="1314670"/>
    <lineage>
        <taxon>Eukaryota</taxon>
        <taxon>Fungi</taxon>
        <taxon>Dikarya</taxon>
        <taxon>Ascomycota</taxon>
        <taxon>Pezizomycotina</taxon>
        <taxon>Dothideomycetes</taxon>
        <taxon>Pleosporomycetidae</taxon>
        <taxon>Mytilinidiales</taxon>
        <taxon>Argynnaceae</taxon>
        <taxon>Lepidopterella</taxon>
    </lineage>
</organism>
<evidence type="ECO:0000313" key="2">
    <source>
        <dbReference type="Proteomes" id="UP000250266"/>
    </source>
</evidence>
<name>A0A8E2JEC9_9PEZI</name>
<feature type="non-terminal residue" evidence="1">
    <location>
        <position position="1"/>
    </location>
</feature>
<dbReference type="AlphaFoldDB" id="A0A8E2JEC9"/>
<keyword evidence="2" id="KW-1185">Reference proteome</keyword>
<dbReference type="Proteomes" id="UP000250266">
    <property type="component" value="Unassembled WGS sequence"/>
</dbReference>